<accession>A0A7S4FTV2</accession>
<evidence type="ECO:0000259" key="2">
    <source>
        <dbReference type="Pfam" id="PF01789"/>
    </source>
</evidence>
<dbReference type="PANTHER" id="PTHR31407">
    <property type="match status" value="1"/>
</dbReference>
<evidence type="ECO:0000313" key="3">
    <source>
        <dbReference type="EMBL" id="CAE0813757.1"/>
    </source>
</evidence>
<feature type="domain" description="PsbP C-terminal" evidence="2">
    <location>
        <begin position="174"/>
        <end position="324"/>
    </location>
</feature>
<keyword evidence="1" id="KW-1133">Transmembrane helix</keyword>
<dbReference type="InterPro" id="IPR002683">
    <property type="entry name" value="PsbP_C"/>
</dbReference>
<dbReference type="SUPFAM" id="SSF55724">
    <property type="entry name" value="Mog1p/PsbP-like"/>
    <property type="match status" value="1"/>
</dbReference>
<keyword evidence="1" id="KW-0812">Transmembrane</keyword>
<dbReference type="Gene3D" id="3.40.1000.10">
    <property type="entry name" value="Mog1/PsbP, alpha/beta/alpha sandwich"/>
    <property type="match status" value="1"/>
</dbReference>
<dbReference type="GO" id="GO:0019898">
    <property type="term" value="C:extrinsic component of membrane"/>
    <property type="evidence" value="ECO:0007669"/>
    <property type="project" value="InterPro"/>
</dbReference>
<name>A0A7S4FTV2_9EUGL</name>
<keyword evidence="1" id="KW-0472">Membrane</keyword>
<protein>
    <recommendedName>
        <fullName evidence="2">PsbP C-terminal domain-containing protein</fullName>
    </recommendedName>
</protein>
<dbReference type="GO" id="GO:0009654">
    <property type="term" value="C:photosystem II oxygen evolving complex"/>
    <property type="evidence" value="ECO:0007669"/>
    <property type="project" value="InterPro"/>
</dbReference>
<feature type="transmembrane region" description="Helical" evidence="1">
    <location>
        <begin position="94"/>
        <end position="115"/>
    </location>
</feature>
<evidence type="ECO:0000256" key="1">
    <source>
        <dbReference type="SAM" id="Phobius"/>
    </source>
</evidence>
<feature type="transmembrane region" description="Helical" evidence="1">
    <location>
        <begin position="7"/>
        <end position="29"/>
    </location>
</feature>
<dbReference type="PANTHER" id="PTHR31407:SF4">
    <property type="entry name" value="PSBP-LIKE PROTEIN 1, CHLOROPLASTIC"/>
    <property type="match status" value="1"/>
</dbReference>
<dbReference type="Pfam" id="PF01789">
    <property type="entry name" value="PsbP"/>
    <property type="match status" value="1"/>
</dbReference>
<dbReference type="InterPro" id="IPR016123">
    <property type="entry name" value="Mog1/PsbP_a/b/a-sand"/>
</dbReference>
<dbReference type="AlphaFoldDB" id="A0A7S4FTV2"/>
<dbReference type="NCBIfam" id="NF040946">
    <property type="entry name" value="PSII_PsbP"/>
    <property type="match status" value="1"/>
</dbReference>
<sequence length="334" mass="35601">MTNNVSSFAMAGVAAVCSAVAVVSVMQLLGAGVASQNLYAPSVIATQPIVGTMSVNSVPHARLPQARLAAVHSEQAADMPATAMPNMATPADSWTFAALMTAIPATFAAIFYAVGRYASAQPVQKVAPMDVTAYGTNVAMASTTGEVSRRQLLQGATAATLAMSASPALAVAPKGFKGHKDQYDGYQFLYPFGWQEVSVDGQDVLFKDIIEPLETVGVTVTPTERTSVSELGDVQQVCFTIADNFLTTKTQQVTILDARSEESEGITYYSMEFLAKSSSGFTRHALAVLAICNGKLFTCLTGASEKRWKTMQSKLRTTIESFTVFKVIRQTSRM</sequence>
<reference evidence="3" key="1">
    <citation type="submission" date="2021-01" db="EMBL/GenBank/DDBJ databases">
        <authorList>
            <person name="Corre E."/>
            <person name="Pelletier E."/>
            <person name="Niang G."/>
            <person name="Scheremetjew M."/>
            <person name="Finn R."/>
            <person name="Kale V."/>
            <person name="Holt S."/>
            <person name="Cochrane G."/>
            <person name="Meng A."/>
            <person name="Brown T."/>
            <person name="Cohen L."/>
        </authorList>
    </citation>
    <scope>NUCLEOTIDE SEQUENCE</scope>
    <source>
        <strain evidence="3">CCMP1594</strain>
    </source>
</reference>
<gene>
    <name evidence="3" type="ORF">EGYM00163_LOCUS24908</name>
</gene>
<proteinExistence type="predicted"/>
<dbReference type="GO" id="GO:0015979">
    <property type="term" value="P:photosynthesis"/>
    <property type="evidence" value="ECO:0007669"/>
    <property type="project" value="InterPro"/>
</dbReference>
<organism evidence="3">
    <name type="scientific">Eutreptiella gymnastica</name>
    <dbReference type="NCBI Taxonomy" id="73025"/>
    <lineage>
        <taxon>Eukaryota</taxon>
        <taxon>Discoba</taxon>
        <taxon>Euglenozoa</taxon>
        <taxon>Euglenida</taxon>
        <taxon>Spirocuta</taxon>
        <taxon>Euglenophyceae</taxon>
        <taxon>Eutreptiales</taxon>
        <taxon>Eutreptiaceae</taxon>
        <taxon>Eutreptiella</taxon>
    </lineage>
</organism>
<dbReference type="GO" id="GO:0005509">
    <property type="term" value="F:calcium ion binding"/>
    <property type="evidence" value="ECO:0007669"/>
    <property type="project" value="InterPro"/>
</dbReference>
<dbReference type="EMBL" id="HBJA01070915">
    <property type="protein sequence ID" value="CAE0813757.1"/>
    <property type="molecule type" value="Transcribed_RNA"/>
</dbReference>